<keyword evidence="6" id="KW-0677">Repeat</keyword>
<accession>A0AAV2SHS9</accession>
<evidence type="ECO:0000256" key="6">
    <source>
        <dbReference type="ARBA" id="ARBA00022737"/>
    </source>
</evidence>
<evidence type="ECO:0000256" key="10">
    <source>
        <dbReference type="ARBA" id="ARBA00022853"/>
    </source>
</evidence>
<dbReference type="PANTHER" id="PTHR47665:SF1">
    <property type="entry name" value="HISTONE DEACETYLASE-LIKE PROTEIN"/>
    <property type="match status" value="1"/>
</dbReference>
<dbReference type="SMART" id="SM00290">
    <property type="entry name" value="ZnF_UBP"/>
    <property type="match status" value="1"/>
</dbReference>
<dbReference type="SUPFAM" id="SSF57850">
    <property type="entry name" value="RING/U-box"/>
    <property type="match status" value="1"/>
</dbReference>
<feature type="domain" description="UBP-type" evidence="15">
    <location>
        <begin position="35"/>
        <end position="133"/>
    </location>
</feature>
<evidence type="ECO:0000313" key="16">
    <source>
        <dbReference type="EMBL" id="CAL4190571.1"/>
    </source>
</evidence>
<dbReference type="Pfam" id="PF02148">
    <property type="entry name" value="zf-UBP"/>
    <property type="match status" value="1"/>
</dbReference>
<dbReference type="FunFam" id="3.30.40.10:FF:000342">
    <property type="entry name" value="Histone deacetylase 6"/>
    <property type="match status" value="1"/>
</dbReference>
<evidence type="ECO:0000256" key="14">
    <source>
        <dbReference type="PROSITE-ProRule" id="PRU00502"/>
    </source>
</evidence>
<dbReference type="EMBL" id="CAXKWB010067004">
    <property type="protein sequence ID" value="CAL4190571.1"/>
    <property type="molecule type" value="Genomic_DNA"/>
</dbReference>
<evidence type="ECO:0000256" key="2">
    <source>
        <dbReference type="ARBA" id="ARBA00004123"/>
    </source>
</evidence>
<keyword evidence="11" id="KW-0805">Transcription regulation</keyword>
<keyword evidence="7 14" id="KW-0863">Zinc-finger</keyword>
<evidence type="ECO:0000259" key="15">
    <source>
        <dbReference type="PROSITE" id="PS50271"/>
    </source>
</evidence>
<proteinExistence type="inferred from homology"/>
<comment type="similarity">
    <text evidence="3">Belongs to the histone deacetylase family. HD type 2 subfamily.</text>
</comment>
<protein>
    <recommendedName>
        <fullName evidence="15">UBP-type domain-containing protein</fullName>
    </recommendedName>
</protein>
<reference evidence="16 17" key="1">
    <citation type="submission" date="2024-05" db="EMBL/GenBank/DDBJ databases">
        <authorList>
            <person name="Wallberg A."/>
        </authorList>
    </citation>
    <scope>NUCLEOTIDE SEQUENCE [LARGE SCALE GENOMIC DNA]</scope>
</reference>
<dbReference type="GO" id="GO:0006325">
    <property type="term" value="P:chromatin organization"/>
    <property type="evidence" value="ECO:0007669"/>
    <property type="project" value="UniProtKB-KW"/>
</dbReference>
<keyword evidence="4" id="KW-0678">Repressor</keyword>
<keyword evidence="12" id="KW-0804">Transcription</keyword>
<keyword evidence="17" id="KW-1185">Reference proteome</keyword>
<organism evidence="16 17">
    <name type="scientific">Meganyctiphanes norvegica</name>
    <name type="common">Northern krill</name>
    <name type="synonym">Thysanopoda norvegica</name>
    <dbReference type="NCBI Taxonomy" id="48144"/>
    <lineage>
        <taxon>Eukaryota</taxon>
        <taxon>Metazoa</taxon>
        <taxon>Ecdysozoa</taxon>
        <taxon>Arthropoda</taxon>
        <taxon>Crustacea</taxon>
        <taxon>Multicrustacea</taxon>
        <taxon>Malacostraca</taxon>
        <taxon>Eumalacostraca</taxon>
        <taxon>Eucarida</taxon>
        <taxon>Euphausiacea</taxon>
        <taxon>Euphausiidae</taxon>
        <taxon>Meganyctiphanes</taxon>
    </lineage>
</organism>
<sequence>MAEGSSGACGGGGVSTFLLVDNPEVETMHAVIPLEWCKHLESISPVPAAGISTSASCEECKDSHENWVCLHCYKVLCGRFVHEHMLLHGVSQEHYMVLSFSDLSVWCYACESYVHNDLLMDAKRAAHRDKFGEDIPNTN</sequence>
<dbReference type="InterPro" id="IPR013083">
    <property type="entry name" value="Znf_RING/FYVE/PHD"/>
</dbReference>
<evidence type="ECO:0000256" key="11">
    <source>
        <dbReference type="ARBA" id="ARBA00023015"/>
    </source>
</evidence>
<evidence type="ECO:0000256" key="5">
    <source>
        <dbReference type="ARBA" id="ARBA00022723"/>
    </source>
</evidence>
<evidence type="ECO:0000256" key="9">
    <source>
        <dbReference type="ARBA" id="ARBA00022833"/>
    </source>
</evidence>
<dbReference type="GO" id="GO:0005634">
    <property type="term" value="C:nucleus"/>
    <property type="evidence" value="ECO:0007669"/>
    <property type="project" value="UniProtKB-SubCell"/>
</dbReference>
<evidence type="ECO:0000256" key="13">
    <source>
        <dbReference type="ARBA" id="ARBA00023242"/>
    </source>
</evidence>
<comment type="caution">
    <text evidence="16">The sequence shown here is derived from an EMBL/GenBank/DDBJ whole genome shotgun (WGS) entry which is preliminary data.</text>
</comment>
<gene>
    <name evidence="16" type="ORF">MNOR_LOCUS36493</name>
</gene>
<comment type="subcellular location">
    <subcellularLocation>
        <location evidence="2">Nucleus</location>
    </subcellularLocation>
</comment>
<comment type="cofactor">
    <cofactor evidence="1">
        <name>Zn(2+)</name>
        <dbReference type="ChEBI" id="CHEBI:29105"/>
    </cofactor>
</comment>
<evidence type="ECO:0000256" key="3">
    <source>
        <dbReference type="ARBA" id="ARBA00007738"/>
    </source>
</evidence>
<keyword evidence="9" id="KW-0862">Zinc</keyword>
<evidence type="ECO:0000256" key="8">
    <source>
        <dbReference type="ARBA" id="ARBA00022801"/>
    </source>
</evidence>
<dbReference type="PROSITE" id="PS50271">
    <property type="entry name" value="ZF_UBP"/>
    <property type="match status" value="1"/>
</dbReference>
<keyword evidence="13" id="KW-0539">Nucleus</keyword>
<evidence type="ECO:0000256" key="7">
    <source>
        <dbReference type="ARBA" id="ARBA00022771"/>
    </source>
</evidence>
<dbReference type="GO" id="GO:0008270">
    <property type="term" value="F:zinc ion binding"/>
    <property type="evidence" value="ECO:0007669"/>
    <property type="project" value="UniProtKB-KW"/>
</dbReference>
<dbReference type="InterPro" id="IPR001607">
    <property type="entry name" value="Znf_UBP"/>
</dbReference>
<dbReference type="PANTHER" id="PTHR47665">
    <property type="entry name" value="HISTONE DEACETYLASE-LIKE PROTEIN"/>
    <property type="match status" value="1"/>
</dbReference>
<dbReference type="Proteomes" id="UP001497623">
    <property type="component" value="Unassembled WGS sequence"/>
</dbReference>
<evidence type="ECO:0000313" key="17">
    <source>
        <dbReference type="Proteomes" id="UP001497623"/>
    </source>
</evidence>
<dbReference type="Gene3D" id="3.30.40.10">
    <property type="entry name" value="Zinc/RING finger domain, C3HC4 (zinc finger)"/>
    <property type="match status" value="1"/>
</dbReference>
<evidence type="ECO:0000256" key="12">
    <source>
        <dbReference type="ARBA" id="ARBA00023163"/>
    </source>
</evidence>
<dbReference type="AlphaFoldDB" id="A0AAV2SHS9"/>
<evidence type="ECO:0000256" key="1">
    <source>
        <dbReference type="ARBA" id="ARBA00001947"/>
    </source>
</evidence>
<dbReference type="GO" id="GO:0016787">
    <property type="term" value="F:hydrolase activity"/>
    <property type="evidence" value="ECO:0007669"/>
    <property type="project" value="UniProtKB-KW"/>
</dbReference>
<keyword evidence="10" id="KW-0156">Chromatin regulator</keyword>
<name>A0AAV2SHS9_MEGNR</name>
<keyword evidence="8" id="KW-0378">Hydrolase</keyword>
<evidence type="ECO:0000256" key="4">
    <source>
        <dbReference type="ARBA" id="ARBA00022491"/>
    </source>
</evidence>
<keyword evidence="5" id="KW-0479">Metal-binding</keyword>